<dbReference type="RefSeq" id="WP_090624347.1">
    <property type="nucleotide sequence ID" value="NZ_FNYO01000035.1"/>
</dbReference>
<dbReference type="Pfam" id="PF16703">
    <property type="entry name" value="DUF5064"/>
    <property type="match status" value="1"/>
</dbReference>
<dbReference type="Proteomes" id="UP000199005">
    <property type="component" value="Unassembled WGS sequence"/>
</dbReference>
<evidence type="ECO:0008006" key="7">
    <source>
        <dbReference type="Google" id="ProtNLM"/>
    </source>
</evidence>
<gene>
    <name evidence="1" type="ORF">SAMN04244572_01342</name>
    <name evidence="3" type="ORF">SAMN04244573_03606</name>
    <name evidence="2" type="ORF">SAMN04244579_02966</name>
</gene>
<dbReference type="Proteomes" id="UP000199267">
    <property type="component" value="Unassembled WGS sequence"/>
</dbReference>
<dbReference type="Gene3D" id="3.30.160.370">
    <property type="entry name" value="Domain of unknown function DUF5064"/>
    <property type="match status" value="1"/>
</dbReference>
<dbReference type="STRING" id="170623.SAMN04244579_02966"/>
<accession>A0A1H6VNA8</accession>
<evidence type="ECO:0000313" key="6">
    <source>
        <dbReference type="Proteomes" id="UP000199267"/>
    </source>
</evidence>
<evidence type="ECO:0000313" key="2">
    <source>
        <dbReference type="EMBL" id="SEJ06148.1"/>
    </source>
</evidence>
<dbReference type="EMBL" id="FOFJ01000050">
    <property type="protein sequence ID" value="SER42863.1"/>
    <property type="molecule type" value="Genomic_DNA"/>
</dbReference>
<sequence length="120" mass="13934">MFTPGHVHRELLPDEFNQQKFICDVYYDVREDPKEGQMLHMRMEGEIDGKSFAEECELHRDMAFDFMNTLTQVVVRNGGYPRLGPVLRAHDEFDAMFKDIRDKLGLKPGDPIDLNHLPGL</sequence>
<protein>
    <recommendedName>
        <fullName evidence="7">DUF5064 domain-containing protein</fullName>
    </recommendedName>
</protein>
<dbReference type="InterPro" id="IPR032024">
    <property type="entry name" value="DUF5064"/>
</dbReference>
<dbReference type="EMBL" id="FNYO01000035">
    <property type="protein sequence ID" value="SEJ06148.1"/>
    <property type="molecule type" value="Genomic_DNA"/>
</dbReference>
<evidence type="ECO:0000313" key="4">
    <source>
        <dbReference type="Proteomes" id="UP000199005"/>
    </source>
</evidence>
<evidence type="ECO:0000313" key="1">
    <source>
        <dbReference type="EMBL" id="SEI69115.1"/>
    </source>
</evidence>
<proteinExistence type="predicted"/>
<dbReference type="EMBL" id="FNYQ01000016">
    <property type="protein sequence ID" value="SEI69115.1"/>
    <property type="molecule type" value="Genomic_DNA"/>
</dbReference>
<organism evidence="2 4">
    <name type="scientific">Azotobacter beijerinckii</name>
    <dbReference type="NCBI Taxonomy" id="170623"/>
    <lineage>
        <taxon>Bacteria</taxon>
        <taxon>Pseudomonadati</taxon>
        <taxon>Pseudomonadota</taxon>
        <taxon>Gammaproteobacteria</taxon>
        <taxon>Pseudomonadales</taxon>
        <taxon>Pseudomonadaceae</taxon>
        <taxon>Azotobacter</taxon>
    </lineage>
</organism>
<dbReference type="OrthoDB" id="6941547at2"/>
<name>A0A1H6VNA8_9GAMM</name>
<evidence type="ECO:0000313" key="5">
    <source>
        <dbReference type="Proteomes" id="UP000199250"/>
    </source>
</evidence>
<reference evidence="4 5" key="1">
    <citation type="submission" date="2016-10" db="EMBL/GenBank/DDBJ databases">
        <authorList>
            <person name="de Groot N.N."/>
        </authorList>
    </citation>
    <scope>NUCLEOTIDE SEQUENCE [LARGE SCALE GENOMIC DNA]</scope>
    <source>
        <strain evidence="2 4">DSM 1041</strain>
        <strain evidence="1 5">DSM 373</strain>
        <strain evidence="3 6">DSM 378</strain>
    </source>
</reference>
<dbReference type="Proteomes" id="UP000199250">
    <property type="component" value="Unassembled WGS sequence"/>
</dbReference>
<evidence type="ECO:0000313" key="3">
    <source>
        <dbReference type="EMBL" id="SER42863.1"/>
    </source>
</evidence>
<dbReference type="AlphaFoldDB" id="A0A1H6VNA8"/>